<evidence type="ECO:0000256" key="1">
    <source>
        <dbReference type="PROSITE-ProRule" id="PRU00339"/>
    </source>
</evidence>
<dbReference type="Pfam" id="PF06580">
    <property type="entry name" value="His_kinase"/>
    <property type="match status" value="1"/>
</dbReference>
<gene>
    <name evidence="4" type="ORF">D7Z94_06840</name>
</gene>
<dbReference type="InterPro" id="IPR010559">
    <property type="entry name" value="Sig_transdc_His_kin_internal"/>
</dbReference>
<dbReference type="AlphaFoldDB" id="A0A3B0CF64"/>
<dbReference type="Gene3D" id="1.25.40.10">
    <property type="entry name" value="Tetratricopeptide repeat domain"/>
    <property type="match status" value="2"/>
</dbReference>
<keyword evidence="5" id="KW-1185">Reference proteome</keyword>
<keyword evidence="2" id="KW-0175">Coiled coil</keyword>
<dbReference type="PROSITE" id="PS50005">
    <property type="entry name" value="TPR"/>
    <property type="match status" value="4"/>
</dbReference>
<dbReference type="GO" id="GO:0000155">
    <property type="term" value="F:phosphorelay sensor kinase activity"/>
    <property type="evidence" value="ECO:0007669"/>
    <property type="project" value="InterPro"/>
</dbReference>
<accession>A0A3B0CF64</accession>
<dbReference type="PANTHER" id="PTHR34220:SF7">
    <property type="entry name" value="SENSOR HISTIDINE KINASE YPDA"/>
    <property type="match status" value="1"/>
</dbReference>
<evidence type="ECO:0000256" key="2">
    <source>
        <dbReference type="SAM" id="Coils"/>
    </source>
</evidence>
<dbReference type="InterPro" id="IPR011990">
    <property type="entry name" value="TPR-like_helical_dom_sf"/>
</dbReference>
<dbReference type="EMBL" id="RBCJ01000001">
    <property type="protein sequence ID" value="RKN83528.1"/>
    <property type="molecule type" value="Genomic_DNA"/>
</dbReference>
<comment type="caution">
    <text evidence="4">The sequence shown here is derived from an EMBL/GenBank/DDBJ whole genome shotgun (WGS) entry which is preliminary data.</text>
</comment>
<feature type="repeat" description="TPR" evidence="1">
    <location>
        <begin position="287"/>
        <end position="320"/>
    </location>
</feature>
<dbReference type="SUPFAM" id="SSF48452">
    <property type="entry name" value="TPR-like"/>
    <property type="match status" value="2"/>
</dbReference>
<dbReference type="SMART" id="SM00028">
    <property type="entry name" value="TPR"/>
    <property type="match status" value="5"/>
</dbReference>
<name>A0A3B0CF64_9FLAO</name>
<keyword evidence="1" id="KW-0802">TPR repeat</keyword>
<feature type="domain" description="Signal transduction histidine kinase internal region" evidence="3">
    <location>
        <begin position="457"/>
        <end position="536"/>
    </location>
</feature>
<dbReference type="RefSeq" id="WP_120710734.1">
    <property type="nucleotide sequence ID" value="NZ_RBCJ01000001.1"/>
</dbReference>
<protein>
    <submittedName>
        <fullName evidence="4">Tetratricopeptide repeat protein</fullName>
    </submittedName>
</protein>
<dbReference type="GO" id="GO:0016020">
    <property type="term" value="C:membrane"/>
    <property type="evidence" value="ECO:0007669"/>
    <property type="project" value="InterPro"/>
</dbReference>
<feature type="repeat" description="TPR" evidence="1">
    <location>
        <begin position="127"/>
        <end position="160"/>
    </location>
</feature>
<feature type="repeat" description="TPR" evidence="1">
    <location>
        <begin position="167"/>
        <end position="200"/>
    </location>
</feature>
<reference evidence="4 5" key="1">
    <citation type="submission" date="2018-10" db="EMBL/GenBank/DDBJ databases">
        <title>Ulvibacterium marinum gen. nov., sp. nov., a novel marine bacterium of the family Flavobacteriaceae, isolated from a culture of the green alga Ulva prolifera.</title>
        <authorList>
            <person name="Zhang Z."/>
        </authorList>
    </citation>
    <scope>NUCLEOTIDE SEQUENCE [LARGE SCALE GENOMIC DNA]</scope>
    <source>
        <strain evidence="4 5">CCMM003</strain>
    </source>
</reference>
<feature type="coiled-coil region" evidence="2">
    <location>
        <begin position="362"/>
        <end position="407"/>
    </location>
</feature>
<dbReference type="OrthoDB" id="6190788at2"/>
<proteinExistence type="predicted"/>
<sequence length="663" mass="76168">MKFNQILYWLLAFYILGYSKLQAQNEAKIDSLRKSLLITNSDSTTLTILKNLSWYYATTRSKLDSAKFYADSLKSFSLKIENEEGAALSHFYFGLIDRFSGNYYDGLKQFDKYLEYFGEQRDTLRMETGLFQKGVIHYNLGNYTKSLELYHEILKIYENNGMDKSIATTLHSIGHIQRKMDKQEEAIESYQKSIGIKEKLNDKEGLVMSLTSLGNTYGEMEQYNLALIPLIKAYELAHTLKVPYLTASVSDNLGNLYGKTKEYSKALKYHLEALEIRKNLPSKKDLAGSLNSVGGSYLKLKEYQKSMDYLKRSLAISKSINAKPISLLNYKVLSELHSETGNYKEAYYFQHIRSELRDSIFNKEKNRQLMELETKYEVSQKEKDIELLTKENELQEANAEKEATLRKALTGGLISLAVIGLLLFHTMRQRLKNQKVVAAKNEEVSKARLSEELQTLEMKALRAQMNPHFLFNSLNSINTMILNDENENASRYLSKFSKLVRLLLENSEQPMVSLKDEMDMLETYIQLEALRFNNKLEYQINIDEHIDQESTMLPSMVMQPFVENAIWHGLLHKDNKGLLTISITEEDNKLHCSIIDNGVGREKSVTLKQEGGLKKKSMGIKITADRLKILTHQKIQDVINIIDLKDENQNAVGTQVNLQIPIA</sequence>
<dbReference type="InterPro" id="IPR019734">
    <property type="entry name" value="TPR_rpt"/>
</dbReference>
<evidence type="ECO:0000313" key="4">
    <source>
        <dbReference type="EMBL" id="RKN83528.1"/>
    </source>
</evidence>
<dbReference type="Gene3D" id="3.30.565.10">
    <property type="entry name" value="Histidine kinase-like ATPase, C-terminal domain"/>
    <property type="match status" value="1"/>
</dbReference>
<dbReference type="PANTHER" id="PTHR34220">
    <property type="entry name" value="SENSOR HISTIDINE KINASE YPDA"/>
    <property type="match status" value="1"/>
</dbReference>
<evidence type="ECO:0000313" key="5">
    <source>
        <dbReference type="Proteomes" id="UP000276603"/>
    </source>
</evidence>
<dbReference type="SUPFAM" id="SSF55874">
    <property type="entry name" value="ATPase domain of HSP90 chaperone/DNA topoisomerase II/histidine kinase"/>
    <property type="match status" value="1"/>
</dbReference>
<organism evidence="4 5">
    <name type="scientific">Ulvibacterium marinum</name>
    <dbReference type="NCBI Taxonomy" id="2419782"/>
    <lineage>
        <taxon>Bacteria</taxon>
        <taxon>Pseudomonadati</taxon>
        <taxon>Bacteroidota</taxon>
        <taxon>Flavobacteriia</taxon>
        <taxon>Flavobacteriales</taxon>
        <taxon>Flavobacteriaceae</taxon>
        <taxon>Ulvibacterium</taxon>
    </lineage>
</organism>
<feature type="coiled-coil region" evidence="2">
    <location>
        <begin position="439"/>
        <end position="466"/>
    </location>
</feature>
<feature type="repeat" description="TPR" evidence="1">
    <location>
        <begin position="247"/>
        <end position="280"/>
    </location>
</feature>
<dbReference type="InterPro" id="IPR036890">
    <property type="entry name" value="HATPase_C_sf"/>
</dbReference>
<dbReference type="InterPro" id="IPR050640">
    <property type="entry name" value="Bact_2-comp_sensor_kinase"/>
</dbReference>
<dbReference type="Proteomes" id="UP000276603">
    <property type="component" value="Unassembled WGS sequence"/>
</dbReference>
<dbReference type="Pfam" id="PF13424">
    <property type="entry name" value="TPR_12"/>
    <property type="match status" value="2"/>
</dbReference>
<evidence type="ECO:0000259" key="3">
    <source>
        <dbReference type="Pfam" id="PF06580"/>
    </source>
</evidence>